<organism evidence="1 2">
    <name type="scientific">Deinococcus soli</name>
    <name type="common">ex Cha et al. 2016</name>
    <dbReference type="NCBI Taxonomy" id="1309411"/>
    <lineage>
        <taxon>Bacteria</taxon>
        <taxon>Thermotogati</taxon>
        <taxon>Deinococcota</taxon>
        <taxon>Deinococci</taxon>
        <taxon>Deinococcales</taxon>
        <taxon>Deinococcaceae</taxon>
        <taxon>Deinococcus</taxon>
    </lineage>
</organism>
<proteinExistence type="predicted"/>
<dbReference type="Proteomes" id="UP001185331">
    <property type="component" value="Unassembled WGS sequence"/>
</dbReference>
<reference evidence="1" key="1">
    <citation type="submission" date="2023-07" db="EMBL/GenBank/DDBJ databases">
        <title>Sorghum-associated microbial communities from plants grown in Nebraska, USA.</title>
        <authorList>
            <person name="Schachtman D."/>
        </authorList>
    </citation>
    <scope>NUCLEOTIDE SEQUENCE</scope>
    <source>
        <strain evidence="1">BE330</strain>
    </source>
</reference>
<gene>
    <name evidence="1" type="ORF">J2Y00_002335</name>
</gene>
<dbReference type="RefSeq" id="WP_309853285.1">
    <property type="nucleotide sequence ID" value="NZ_JAVDQJ010000004.1"/>
</dbReference>
<accession>A0AAE3XD67</accession>
<dbReference type="EMBL" id="JAVDQK010000005">
    <property type="protein sequence ID" value="MDR6218738.1"/>
    <property type="molecule type" value="Genomic_DNA"/>
</dbReference>
<name>A0AAE3XD67_9DEIO</name>
<evidence type="ECO:0000313" key="2">
    <source>
        <dbReference type="Proteomes" id="UP001185331"/>
    </source>
</evidence>
<sequence length="125" mass="14200">MTHMNDHLQEWSGERLDPWADRLYVRGFQVYLDAARADPDGLPALDALRTSAHADLRRLETDLGTGTLTDRAVWRWEKRFMDGGPDVMDALTARHPEAAAALNLIQQREVHRRLRLIQAASDALT</sequence>
<evidence type="ECO:0000313" key="1">
    <source>
        <dbReference type="EMBL" id="MDR6218738.1"/>
    </source>
</evidence>
<protein>
    <submittedName>
        <fullName evidence="1">Uncharacterized protein</fullName>
    </submittedName>
</protein>
<dbReference type="AlphaFoldDB" id="A0AAE3XD67"/>
<comment type="caution">
    <text evidence="1">The sequence shown here is derived from an EMBL/GenBank/DDBJ whole genome shotgun (WGS) entry which is preliminary data.</text>
</comment>